<evidence type="ECO:0000313" key="2">
    <source>
        <dbReference type="EMBL" id="CEG01685.1"/>
    </source>
</evidence>
<evidence type="ECO:0000313" key="3">
    <source>
        <dbReference type="Proteomes" id="UP000009170"/>
    </source>
</evidence>
<name>A0A098E5N7_OSTTA</name>
<comment type="caution">
    <text evidence="2">The sequence shown here is derived from an EMBL/GenBank/DDBJ whole genome shotgun (WGS) entry which is preliminary data.</text>
</comment>
<feature type="region of interest" description="Disordered" evidence="1">
    <location>
        <begin position="221"/>
        <end position="292"/>
    </location>
</feature>
<dbReference type="RefSeq" id="XP_003083195.2">
    <property type="nucleotide sequence ID" value="XM_003083147.2"/>
</dbReference>
<dbReference type="AlphaFoldDB" id="A0A098E5N7"/>
<dbReference type="GeneID" id="9837961"/>
<dbReference type="KEGG" id="ota:OT_ostta15g00500"/>
<organism evidence="2 3">
    <name type="scientific">Ostreococcus tauri</name>
    <name type="common">Marine green alga</name>
    <dbReference type="NCBI Taxonomy" id="70448"/>
    <lineage>
        <taxon>Eukaryota</taxon>
        <taxon>Viridiplantae</taxon>
        <taxon>Chlorophyta</taxon>
        <taxon>Mamiellophyceae</taxon>
        <taxon>Mamiellales</taxon>
        <taxon>Bathycoccaceae</taxon>
        <taxon>Ostreococcus</taxon>
    </lineage>
</organism>
<feature type="region of interest" description="Disordered" evidence="1">
    <location>
        <begin position="81"/>
        <end position="121"/>
    </location>
</feature>
<protein>
    <submittedName>
        <fullName evidence="2">Unnamed product</fullName>
    </submittedName>
</protein>
<keyword evidence="3" id="KW-1185">Reference proteome</keyword>
<accession>A0A098E5N7</accession>
<feature type="compositionally biased region" description="Basic and acidic residues" evidence="1">
    <location>
        <begin position="31"/>
        <end position="53"/>
    </location>
</feature>
<dbReference type="InParanoid" id="A0A098E5N7"/>
<dbReference type="EMBL" id="CAID01000015">
    <property type="protein sequence ID" value="CEG01685.1"/>
    <property type="molecule type" value="Genomic_DNA"/>
</dbReference>
<dbReference type="Proteomes" id="UP000009170">
    <property type="component" value="Unassembled WGS sequence"/>
</dbReference>
<reference evidence="2 3" key="2">
    <citation type="journal article" date="2014" name="BMC Genomics">
        <title>An improved genome of the model marine alga Ostreococcus tauri unfolds by assessing Illumina de novo assemblies.</title>
        <authorList>
            <person name="Blanc-Mathieu R."/>
            <person name="Verhelst B."/>
            <person name="Derelle E."/>
            <person name="Rombauts S."/>
            <person name="Bouget F.Y."/>
            <person name="Carre I."/>
            <person name="Chateau A."/>
            <person name="Eyre-Walker A."/>
            <person name="Grimsley N."/>
            <person name="Moreau H."/>
            <person name="Piegu B."/>
            <person name="Rivals E."/>
            <person name="Schackwitz W."/>
            <person name="Van de Peer Y."/>
            <person name="Piganeau G."/>
        </authorList>
    </citation>
    <scope>NUCLEOTIDE SEQUENCE [LARGE SCALE GENOMIC DNA]</scope>
    <source>
        <strain evidence="3">OTTH 0595 / CCAP 157/2 / RCC745</strain>
    </source>
</reference>
<sequence length="292" mass="31423">MRARSRVMTARQGVARRGRDDGARHRVLSRNHRESTPDDARAGDADAGFDDGRPVIDVRARSARRRGRGAMEIRRPEILKSRAKAVADADAAAGRERRDGDSDDEGEISRERRQFGGRGDVGNASVMERMVRATDEMLDDMEARESAAAQAAFEVSKRAEAVAANPAVKGTVEAFGKIGGTALRVAAPVVVEGAGKVVTAGGKLAVRAVAAKVGFEDNRKRELREKESAAKQNGRFTLPQLAFGKPNPPEPPAKKKLGSFFLPDQGKQSTNKQKNDNGKGQGLGALFSRKKN</sequence>
<reference evidence="3" key="1">
    <citation type="journal article" date="2006" name="Proc. Natl. Acad. Sci. U.S.A.">
        <title>Genome analysis of the smallest free-living eukaryote Ostreococcus tauri unveils many unique features.</title>
        <authorList>
            <person name="Derelle E."/>
            <person name="Ferraz C."/>
            <person name="Rombauts S."/>
            <person name="Rouze P."/>
            <person name="Worden A.Z."/>
            <person name="Robbens S."/>
            <person name="Partensky F."/>
            <person name="Degroeve S."/>
            <person name="Echeynie S."/>
            <person name="Cooke R."/>
            <person name="Saeys Y."/>
            <person name="Wuyts J."/>
            <person name="Jabbari K."/>
            <person name="Bowler C."/>
            <person name="Panaud O."/>
            <person name="Piegu B."/>
            <person name="Ball S.G."/>
            <person name="Ral J.-P."/>
            <person name="Bouget F.-Y."/>
            <person name="Piganeau G."/>
            <person name="De Baets B."/>
            <person name="Picard A."/>
            <person name="Delseny M."/>
            <person name="Demaille J."/>
            <person name="Van de Peer Y."/>
            <person name="Moreau H."/>
        </authorList>
    </citation>
    <scope>NUCLEOTIDE SEQUENCE [LARGE SCALE GENOMIC DNA]</scope>
    <source>
        <strain evidence="3">OTTH 0595 / CCAP 157/2 / RCC745</strain>
    </source>
</reference>
<evidence type="ECO:0000256" key="1">
    <source>
        <dbReference type="SAM" id="MobiDB-lite"/>
    </source>
</evidence>
<proteinExistence type="predicted"/>
<gene>
    <name evidence="2" type="ORF">OT_ostta15g00500</name>
</gene>
<feature type="region of interest" description="Disordered" evidence="1">
    <location>
        <begin position="1"/>
        <end position="53"/>
    </location>
</feature>